<protein>
    <recommendedName>
        <fullName evidence="4">Transposase</fullName>
    </recommendedName>
</protein>
<dbReference type="Proteomes" id="UP001432180">
    <property type="component" value="Chromosome"/>
</dbReference>
<name>A0ABZ0S4E6_9GAMM</name>
<keyword evidence="3" id="KW-1185">Reference proteome</keyword>
<evidence type="ECO:0000313" key="3">
    <source>
        <dbReference type="Proteomes" id="UP001432180"/>
    </source>
</evidence>
<reference evidence="2 3" key="1">
    <citation type="journal article" date="2023" name="Microorganisms">
        <title>Thiorhodovibrio frisius and Trv. litoralis spp. nov., Two Novel Members from a Clade of Fastidious Purple Sulfur Bacteria That Exhibit Unique Red-Shifted Light-Harvesting Capabilities.</title>
        <authorList>
            <person name="Methner A."/>
            <person name="Kuzyk S.B."/>
            <person name="Petersen J."/>
            <person name="Bauer S."/>
            <person name="Brinkmann H."/>
            <person name="Sichau K."/>
            <person name="Wanner G."/>
            <person name="Wolf J."/>
            <person name="Neumann-Schaal M."/>
            <person name="Henke P."/>
            <person name="Tank M."/>
            <person name="Sproer C."/>
            <person name="Bunk B."/>
            <person name="Overmann J."/>
        </authorList>
    </citation>
    <scope>NUCLEOTIDE SEQUENCE [LARGE SCALE GENOMIC DNA]</scope>
    <source>
        <strain evidence="2 3">DSM 6702</strain>
    </source>
</reference>
<organism evidence="2 3">
    <name type="scientific">Thiorhodovibrio winogradskyi</name>
    <dbReference type="NCBI Taxonomy" id="77007"/>
    <lineage>
        <taxon>Bacteria</taxon>
        <taxon>Pseudomonadati</taxon>
        <taxon>Pseudomonadota</taxon>
        <taxon>Gammaproteobacteria</taxon>
        <taxon>Chromatiales</taxon>
        <taxon>Chromatiaceae</taxon>
        <taxon>Thiorhodovibrio</taxon>
    </lineage>
</organism>
<feature type="compositionally biased region" description="Basic and acidic residues" evidence="1">
    <location>
        <begin position="20"/>
        <end position="29"/>
    </location>
</feature>
<evidence type="ECO:0008006" key="4">
    <source>
        <dbReference type="Google" id="ProtNLM"/>
    </source>
</evidence>
<accession>A0ABZ0S4E6</accession>
<sequence>MIRRGLDHKTGRSHESWLSEAIGYDHGHQEAITPRPQLTAKQT</sequence>
<gene>
    <name evidence="2" type="ORF">Thiowin_00862</name>
</gene>
<dbReference type="EMBL" id="CP121472">
    <property type="protein sequence ID" value="WPL15932.1"/>
    <property type="molecule type" value="Genomic_DNA"/>
</dbReference>
<evidence type="ECO:0000313" key="2">
    <source>
        <dbReference type="EMBL" id="WPL15932.1"/>
    </source>
</evidence>
<proteinExistence type="predicted"/>
<evidence type="ECO:0000256" key="1">
    <source>
        <dbReference type="SAM" id="MobiDB-lite"/>
    </source>
</evidence>
<feature type="region of interest" description="Disordered" evidence="1">
    <location>
        <begin position="20"/>
        <end position="43"/>
    </location>
</feature>